<keyword evidence="2" id="KW-0436">Ligase</keyword>
<dbReference type="PANTHER" id="PTHR24096">
    <property type="entry name" value="LONG-CHAIN-FATTY-ACID--COA LIGASE"/>
    <property type="match status" value="1"/>
</dbReference>
<proteinExistence type="inferred from homology"/>
<protein>
    <submittedName>
        <fullName evidence="5">Class I adenylate-forming enzyme family protein</fullName>
    </submittedName>
</protein>
<evidence type="ECO:0000259" key="3">
    <source>
        <dbReference type="Pfam" id="PF00501"/>
    </source>
</evidence>
<comment type="caution">
    <text evidence="5">The sequence shown here is derived from an EMBL/GenBank/DDBJ whole genome shotgun (WGS) entry which is preliminary data.</text>
</comment>
<organism evidence="5 6">
    <name type="scientific">Nocardia halotolerans</name>
    <dbReference type="NCBI Taxonomy" id="1755878"/>
    <lineage>
        <taxon>Bacteria</taxon>
        <taxon>Bacillati</taxon>
        <taxon>Actinomycetota</taxon>
        <taxon>Actinomycetes</taxon>
        <taxon>Mycobacteriales</taxon>
        <taxon>Nocardiaceae</taxon>
        <taxon>Nocardia</taxon>
    </lineage>
</organism>
<name>A0ABV8VN73_9NOCA</name>
<comment type="similarity">
    <text evidence="1">Belongs to the ATP-dependent AMP-binding enzyme family.</text>
</comment>
<dbReference type="InterPro" id="IPR045851">
    <property type="entry name" value="AMP-bd_C_sf"/>
</dbReference>
<evidence type="ECO:0000313" key="6">
    <source>
        <dbReference type="Proteomes" id="UP001595844"/>
    </source>
</evidence>
<dbReference type="PROSITE" id="PS00455">
    <property type="entry name" value="AMP_BINDING"/>
    <property type="match status" value="1"/>
</dbReference>
<dbReference type="Gene3D" id="3.40.50.12780">
    <property type="entry name" value="N-terminal domain of ligase-like"/>
    <property type="match status" value="1"/>
</dbReference>
<evidence type="ECO:0000256" key="2">
    <source>
        <dbReference type="ARBA" id="ARBA00022598"/>
    </source>
</evidence>
<sequence>MTEAVPVAGVGALDASATLAFEGGEYSGADIDALVAGLAETLAARGVRDGARVALMSSNRPEFVLAVRAIWQLCAAVVLISPAWKRDEVAHALAVTAPTHALGDQSVLAELMPMLSLDEPIEPARGHRRPLAPDADALLVFSSGTTGLPKAVRHTHGSFTAAVEHWRRALDFTAADRIQVLTPPSHILGLLNIELALRSGAWVRLHPRFELERMLRCIEADRITVEMAVAPIALALAAHPALETYDLSSLRYIMWGATPVAVGVAETVTRRTGIGWMPAYGASEVPVIACNPVCGARLDSVGRPVPGVDVRIVSLESGMPVETGHTGEIEVRSASRMAGYLPAAATEDAIRDGWYRTGDVGYLDPDGWLFVTDRAKEMIKVRGFQVAPAEIEAVLHGHPLVADCAVFGVPDPADGEAVVAAVATTAPVTTTELTTLVADRLATYKRVRRVVFVDQIPRLPSGKVLRRRLEERYGRTSDE</sequence>
<dbReference type="InterPro" id="IPR042099">
    <property type="entry name" value="ANL_N_sf"/>
</dbReference>
<dbReference type="Gene3D" id="3.30.300.30">
    <property type="match status" value="1"/>
</dbReference>
<gene>
    <name evidence="5" type="ORF">ACFO5K_19260</name>
</gene>
<evidence type="ECO:0000313" key="5">
    <source>
        <dbReference type="EMBL" id="MFC4376240.1"/>
    </source>
</evidence>
<dbReference type="Proteomes" id="UP001595844">
    <property type="component" value="Unassembled WGS sequence"/>
</dbReference>
<dbReference type="RefSeq" id="WP_378564620.1">
    <property type="nucleotide sequence ID" value="NZ_JBHSDL010000025.1"/>
</dbReference>
<dbReference type="InterPro" id="IPR025110">
    <property type="entry name" value="AMP-bd_C"/>
</dbReference>
<keyword evidence="6" id="KW-1185">Reference proteome</keyword>
<dbReference type="Pfam" id="PF13193">
    <property type="entry name" value="AMP-binding_C"/>
    <property type="match status" value="1"/>
</dbReference>
<reference evidence="6" key="1">
    <citation type="journal article" date="2019" name="Int. J. Syst. Evol. Microbiol.">
        <title>The Global Catalogue of Microorganisms (GCM) 10K type strain sequencing project: providing services to taxonomists for standard genome sequencing and annotation.</title>
        <authorList>
            <consortium name="The Broad Institute Genomics Platform"/>
            <consortium name="The Broad Institute Genome Sequencing Center for Infectious Disease"/>
            <person name="Wu L."/>
            <person name="Ma J."/>
        </authorList>
    </citation>
    <scope>NUCLEOTIDE SEQUENCE [LARGE SCALE GENOMIC DNA]</scope>
    <source>
        <strain evidence="6">IBRC-M 10490</strain>
    </source>
</reference>
<dbReference type="InterPro" id="IPR000873">
    <property type="entry name" value="AMP-dep_synth/lig_dom"/>
</dbReference>
<evidence type="ECO:0000256" key="1">
    <source>
        <dbReference type="ARBA" id="ARBA00006432"/>
    </source>
</evidence>
<dbReference type="PANTHER" id="PTHR24096:SF149">
    <property type="entry name" value="AMP-BINDING DOMAIN-CONTAINING PROTEIN-RELATED"/>
    <property type="match status" value="1"/>
</dbReference>
<feature type="domain" description="AMP-binding enzyme C-terminal" evidence="4">
    <location>
        <begin position="390"/>
        <end position="463"/>
    </location>
</feature>
<dbReference type="InterPro" id="IPR020845">
    <property type="entry name" value="AMP-binding_CS"/>
</dbReference>
<feature type="domain" description="AMP-dependent synthetase/ligase" evidence="3">
    <location>
        <begin position="20"/>
        <end position="341"/>
    </location>
</feature>
<dbReference type="EMBL" id="JBHSDL010000025">
    <property type="protein sequence ID" value="MFC4376240.1"/>
    <property type="molecule type" value="Genomic_DNA"/>
</dbReference>
<dbReference type="SUPFAM" id="SSF56801">
    <property type="entry name" value="Acetyl-CoA synthetase-like"/>
    <property type="match status" value="1"/>
</dbReference>
<accession>A0ABV8VN73</accession>
<dbReference type="Pfam" id="PF00501">
    <property type="entry name" value="AMP-binding"/>
    <property type="match status" value="1"/>
</dbReference>
<evidence type="ECO:0000259" key="4">
    <source>
        <dbReference type="Pfam" id="PF13193"/>
    </source>
</evidence>